<dbReference type="HOGENOM" id="CLU_083287_11_2_9"/>
<evidence type="ECO:0000256" key="3">
    <source>
        <dbReference type="ARBA" id="ARBA00023163"/>
    </source>
</evidence>
<dbReference type="RefSeq" id="WP_003338069.1">
    <property type="nucleotide sequence ID" value="NZ_CP007806.1"/>
</dbReference>
<dbReference type="PANTHER" id="PTHR35790">
    <property type="entry name" value="HTH-TYPE TRANSCRIPTIONAL REGULATOR PCHR"/>
    <property type="match status" value="1"/>
</dbReference>
<keyword evidence="1" id="KW-0805">Transcription regulation</keyword>
<dbReference type="InterPro" id="IPR023187">
    <property type="entry name" value="Tscrpt_reg_MarR-type_CS"/>
</dbReference>
<dbReference type="EMBL" id="CP007806">
    <property type="protein sequence ID" value="AIG25855.1"/>
    <property type="molecule type" value="Genomic_DNA"/>
</dbReference>
<dbReference type="KEGG" id="blr:BRLA_c015270"/>
<dbReference type="STRING" id="1042163.BRLA_c015270"/>
<reference evidence="6 7" key="1">
    <citation type="journal article" date="2011" name="J. Bacteriol.">
        <title>Genome sequence of Brevibacillus laterosporus LMG 15441, a pathogen of invertebrates.</title>
        <authorList>
            <person name="Djukic M."/>
            <person name="Poehlein A."/>
            <person name="Thurmer A."/>
            <person name="Daniel R."/>
        </authorList>
    </citation>
    <scope>NUCLEOTIDE SEQUENCE [LARGE SCALE GENOMIC DNA]</scope>
    <source>
        <strain evidence="6 7">LMG 15441</strain>
    </source>
</reference>
<evidence type="ECO:0000313" key="7">
    <source>
        <dbReference type="Proteomes" id="UP000005850"/>
    </source>
</evidence>
<keyword evidence="3" id="KW-0804">Transcription</keyword>
<dbReference type="Gene3D" id="1.10.10.10">
    <property type="entry name" value="Winged helix-like DNA-binding domain superfamily/Winged helix DNA-binding domain"/>
    <property type="match status" value="1"/>
</dbReference>
<accession>A0A075R8H7</accession>
<keyword evidence="7" id="KW-1185">Reference proteome</keyword>
<dbReference type="InterPro" id="IPR000835">
    <property type="entry name" value="HTH_MarR-typ"/>
</dbReference>
<dbReference type="Pfam" id="PF01047">
    <property type="entry name" value="MarR"/>
    <property type="match status" value="1"/>
</dbReference>
<sequence length="158" mass="18244">MITQQIVGKLQKLLHQHEENLKQSRTGLLNSIRDLDRLTGELTLSELHVIACIGKQGQVNVTAISQEMDMTRGAISKISTKLLQRGYLVKKQRADNQKEVHFQLTPMGDEIFRLHEELHEQAERRIERFLQKYSSSELAFIDRLLSDAIAEHKNKQTE</sequence>
<dbReference type="InterPro" id="IPR052067">
    <property type="entry name" value="Metal_resp_HTH_trans_reg"/>
</dbReference>
<evidence type="ECO:0000256" key="4">
    <source>
        <dbReference type="SAM" id="Coils"/>
    </source>
</evidence>
<protein>
    <submittedName>
        <fullName evidence="6">MarR family protein</fullName>
    </submittedName>
</protein>
<evidence type="ECO:0000256" key="1">
    <source>
        <dbReference type="ARBA" id="ARBA00023015"/>
    </source>
</evidence>
<dbReference type="PANTHER" id="PTHR35790:SF4">
    <property type="entry name" value="HTH-TYPE TRANSCRIPTIONAL REGULATOR PCHR"/>
    <property type="match status" value="1"/>
</dbReference>
<dbReference type="InterPro" id="IPR036390">
    <property type="entry name" value="WH_DNA-bd_sf"/>
</dbReference>
<evidence type="ECO:0000313" key="6">
    <source>
        <dbReference type="EMBL" id="AIG25855.1"/>
    </source>
</evidence>
<feature type="domain" description="HTH marR-type" evidence="5">
    <location>
        <begin position="7"/>
        <end position="150"/>
    </location>
</feature>
<gene>
    <name evidence="6" type="ORF">BRLA_c015270</name>
</gene>
<name>A0A075R8H7_BRELA</name>
<dbReference type="AlphaFoldDB" id="A0A075R8H7"/>
<evidence type="ECO:0000256" key="2">
    <source>
        <dbReference type="ARBA" id="ARBA00023125"/>
    </source>
</evidence>
<dbReference type="SUPFAM" id="SSF46785">
    <property type="entry name" value="Winged helix' DNA-binding domain"/>
    <property type="match status" value="1"/>
</dbReference>
<dbReference type="Proteomes" id="UP000005850">
    <property type="component" value="Chromosome"/>
</dbReference>
<dbReference type="PROSITE" id="PS50995">
    <property type="entry name" value="HTH_MARR_2"/>
    <property type="match status" value="1"/>
</dbReference>
<keyword evidence="4" id="KW-0175">Coiled coil</keyword>
<dbReference type="SMART" id="SM00347">
    <property type="entry name" value="HTH_MARR"/>
    <property type="match status" value="1"/>
</dbReference>
<dbReference type="GO" id="GO:0003700">
    <property type="term" value="F:DNA-binding transcription factor activity"/>
    <property type="evidence" value="ECO:0007669"/>
    <property type="project" value="InterPro"/>
</dbReference>
<keyword evidence="2" id="KW-0238">DNA-binding</keyword>
<dbReference type="PROSITE" id="PS01117">
    <property type="entry name" value="HTH_MARR_1"/>
    <property type="match status" value="1"/>
</dbReference>
<dbReference type="GO" id="GO:0003677">
    <property type="term" value="F:DNA binding"/>
    <property type="evidence" value="ECO:0007669"/>
    <property type="project" value="UniProtKB-KW"/>
</dbReference>
<proteinExistence type="predicted"/>
<feature type="coiled-coil region" evidence="4">
    <location>
        <begin position="112"/>
        <end position="139"/>
    </location>
</feature>
<dbReference type="eggNOG" id="COG1846">
    <property type="taxonomic scope" value="Bacteria"/>
</dbReference>
<organism evidence="6 7">
    <name type="scientific">Brevibacillus laterosporus LMG 15441</name>
    <dbReference type="NCBI Taxonomy" id="1042163"/>
    <lineage>
        <taxon>Bacteria</taxon>
        <taxon>Bacillati</taxon>
        <taxon>Bacillota</taxon>
        <taxon>Bacilli</taxon>
        <taxon>Bacillales</taxon>
        <taxon>Paenibacillaceae</taxon>
        <taxon>Brevibacillus</taxon>
    </lineage>
</organism>
<dbReference type="InterPro" id="IPR036388">
    <property type="entry name" value="WH-like_DNA-bd_sf"/>
</dbReference>
<evidence type="ECO:0000259" key="5">
    <source>
        <dbReference type="PROSITE" id="PS50995"/>
    </source>
</evidence>